<sequence length="104" mass="11739">MFASQDPQSVRRTTTTGRSSTPSSSRLFVMPTDMVFTDVFVGFPGRAQDARVLEESFLFEEAASRFDGFSKLGRHLTGQHLAAVVAYERKQMRHCYRVTLGDEE</sequence>
<feature type="compositionally biased region" description="Low complexity" evidence="1">
    <location>
        <begin position="11"/>
        <end position="25"/>
    </location>
</feature>
<keyword evidence="3" id="KW-1185">Reference proteome</keyword>
<accession>A0A9J6ERL9</accession>
<protein>
    <submittedName>
        <fullName evidence="2">Uncharacterized protein</fullName>
    </submittedName>
</protein>
<dbReference type="Proteomes" id="UP000821866">
    <property type="component" value="Chromosome 10"/>
</dbReference>
<evidence type="ECO:0000313" key="2">
    <source>
        <dbReference type="EMBL" id="KAH8036781.1"/>
    </source>
</evidence>
<evidence type="ECO:0000313" key="3">
    <source>
        <dbReference type="Proteomes" id="UP000821866"/>
    </source>
</evidence>
<reference evidence="2" key="1">
    <citation type="journal article" date="2020" name="Cell">
        <title>Large-Scale Comparative Analyses of Tick Genomes Elucidate Their Genetic Diversity and Vector Capacities.</title>
        <authorList>
            <consortium name="Tick Genome and Microbiome Consortium (TIGMIC)"/>
            <person name="Jia N."/>
            <person name="Wang J."/>
            <person name="Shi W."/>
            <person name="Du L."/>
            <person name="Sun Y."/>
            <person name="Zhan W."/>
            <person name="Jiang J.F."/>
            <person name="Wang Q."/>
            <person name="Zhang B."/>
            <person name="Ji P."/>
            <person name="Bell-Sakyi L."/>
            <person name="Cui X.M."/>
            <person name="Yuan T.T."/>
            <person name="Jiang B.G."/>
            <person name="Yang W.F."/>
            <person name="Lam T.T."/>
            <person name="Chang Q.C."/>
            <person name="Ding S.J."/>
            <person name="Wang X.J."/>
            <person name="Zhu J.G."/>
            <person name="Ruan X.D."/>
            <person name="Zhao L."/>
            <person name="Wei J.T."/>
            <person name="Ye R.Z."/>
            <person name="Que T.C."/>
            <person name="Du C.H."/>
            <person name="Zhou Y.H."/>
            <person name="Cheng J.X."/>
            <person name="Dai P.F."/>
            <person name="Guo W.B."/>
            <person name="Han X.H."/>
            <person name="Huang E.J."/>
            <person name="Li L.F."/>
            <person name="Wei W."/>
            <person name="Gao Y.C."/>
            <person name="Liu J.Z."/>
            <person name="Shao H.Z."/>
            <person name="Wang X."/>
            <person name="Wang C.C."/>
            <person name="Yang T.C."/>
            <person name="Huo Q.B."/>
            <person name="Li W."/>
            <person name="Chen H.Y."/>
            <person name="Chen S.E."/>
            <person name="Zhou L.G."/>
            <person name="Ni X.B."/>
            <person name="Tian J.H."/>
            <person name="Sheng Y."/>
            <person name="Liu T."/>
            <person name="Pan Y.S."/>
            <person name="Xia L.Y."/>
            <person name="Li J."/>
            <person name="Zhao F."/>
            <person name="Cao W.C."/>
        </authorList>
    </citation>
    <scope>NUCLEOTIDE SEQUENCE</scope>
    <source>
        <strain evidence="2">Rmic-2018</strain>
    </source>
</reference>
<gene>
    <name evidence="2" type="ORF">HPB51_005270</name>
</gene>
<feature type="compositionally biased region" description="Polar residues" evidence="1">
    <location>
        <begin position="1"/>
        <end position="10"/>
    </location>
</feature>
<feature type="region of interest" description="Disordered" evidence="1">
    <location>
        <begin position="1"/>
        <end position="25"/>
    </location>
</feature>
<name>A0A9J6ERL9_RHIMP</name>
<comment type="caution">
    <text evidence="2">The sequence shown here is derived from an EMBL/GenBank/DDBJ whole genome shotgun (WGS) entry which is preliminary data.</text>
</comment>
<dbReference type="EMBL" id="JABSTU010000002">
    <property type="protein sequence ID" value="KAH8036781.1"/>
    <property type="molecule type" value="Genomic_DNA"/>
</dbReference>
<reference evidence="2" key="2">
    <citation type="submission" date="2021-09" db="EMBL/GenBank/DDBJ databases">
        <authorList>
            <person name="Jia N."/>
            <person name="Wang J."/>
            <person name="Shi W."/>
            <person name="Du L."/>
            <person name="Sun Y."/>
            <person name="Zhan W."/>
            <person name="Jiang J."/>
            <person name="Wang Q."/>
            <person name="Zhang B."/>
            <person name="Ji P."/>
            <person name="Sakyi L.B."/>
            <person name="Cui X."/>
            <person name="Yuan T."/>
            <person name="Jiang B."/>
            <person name="Yang W."/>
            <person name="Lam T.T.-Y."/>
            <person name="Chang Q."/>
            <person name="Ding S."/>
            <person name="Wang X."/>
            <person name="Zhu J."/>
            <person name="Ruan X."/>
            <person name="Zhao L."/>
            <person name="Wei J."/>
            <person name="Que T."/>
            <person name="Du C."/>
            <person name="Cheng J."/>
            <person name="Dai P."/>
            <person name="Han X."/>
            <person name="Huang E."/>
            <person name="Gao Y."/>
            <person name="Liu J."/>
            <person name="Shao H."/>
            <person name="Ye R."/>
            <person name="Li L."/>
            <person name="Wei W."/>
            <person name="Wang X."/>
            <person name="Wang C."/>
            <person name="Huo Q."/>
            <person name="Li W."/>
            <person name="Guo W."/>
            <person name="Chen H."/>
            <person name="Chen S."/>
            <person name="Zhou L."/>
            <person name="Zhou L."/>
            <person name="Ni X."/>
            <person name="Tian J."/>
            <person name="Zhou Y."/>
            <person name="Sheng Y."/>
            <person name="Liu T."/>
            <person name="Pan Y."/>
            <person name="Xia L."/>
            <person name="Li J."/>
            <person name="Zhao F."/>
            <person name="Cao W."/>
        </authorList>
    </citation>
    <scope>NUCLEOTIDE SEQUENCE</scope>
    <source>
        <strain evidence="2">Rmic-2018</strain>
        <tissue evidence="2">Larvae</tissue>
    </source>
</reference>
<dbReference type="AlphaFoldDB" id="A0A9J6ERL9"/>
<evidence type="ECO:0000256" key="1">
    <source>
        <dbReference type="SAM" id="MobiDB-lite"/>
    </source>
</evidence>
<proteinExistence type="predicted"/>
<organism evidence="2 3">
    <name type="scientific">Rhipicephalus microplus</name>
    <name type="common">Cattle tick</name>
    <name type="synonym">Boophilus microplus</name>
    <dbReference type="NCBI Taxonomy" id="6941"/>
    <lineage>
        <taxon>Eukaryota</taxon>
        <taxon>Metazoa</taxon>
        <taxon>Ecdysozoa</taxon>
        <taxon>Arthropoda</taxon>
        <taxon>Chelicerata</taxon>
        <taxon>Arachnida</taxon>
        <taxon>Acari</taxon>
        <taxon>Parasitiformes</taxon>
        <taxon>Ixodida</taxon>
        <taxon>Ixodoidea</taxon>
        <taxon>Ixodidae</taxon>
        <taxon>Rhipicephalinae</taxon>
        <taxon>Rhipicephalus</taxon>
        <taxon>Boophilus</taxon>
    </lineage>
</organism>